<feature type="region of interest" description="Disordered" evidence="1">
    <location>
        <begin position="27"/>
        <end position="83"/>
    </location>
</feature>
<feature type="compositionally biased region" description="Pro residues" evidence="1">
    <location>
        <begin position="67"/>
        <end position="82"/>
    </location>
</feature>
<protein>
    <submittedName>
        <fullName evidence="2">Uncharacterized protein</fullName>
    </submittedName>
</protein>
<name>A0A6B8KER5_9HYPH</name>
<accession>A0A6B8KER5</accession>
<gene>
    <name evidence="2" type="ORF">H2LOC_010670</name>
</gene>
<dbReference type="RefSeq" id="WP_154331624.1">
    <property type="nucleotide sequence ID" value="NZ_CP046052.1"/>
</dbReference>
<dbReference type="KEGG" id="mhey:H2LOC_010670"/>
<dbReference type="AlphaFoldDB" id="A0A6B8KER5"/>
<organism evidence="2 3">
    <name type="scientific">Methylocystis heyeri</name>
    <dbReference type="NCBI Taxonomy" id="391905"/>
    <lineage>
        <taxon>Bacteria</taxon>
        <taxon>Pseudomonadati</taxon>
        <taxon>Pseudomonadota</taxon>
        <taxon>Alphaproteobacteria</taxon>
        <taxon>Hyphomicrobiales</taxon>
        <taxon>Methylocystaceae</taxon>
        <taxon>Methylocystis</taxon>
    </lineage>
</organism>
<evidence type="ECO:0000256" key="1">
    <source>
        <dbReference type="SAM" id="MobiDB-lite"/>
    </source>
</evidence>
<dbReference type="Proteomes" id="UP000309061">
    <property type="component" value="Chromosome"/>
</dbReference>
<dbReference type="EMBL" id="CP046052">
    <property type="protein sequence ID" value="QGM46119.1"/>
    <property type="molecule type" value="Genomic_DNA"/>
</dbReference>
<sequence>MAYAPKQMHSPIDDAVNIPSAVRAAAARSEQLVATQGAPEAPTNPATEVAPIPIEPEVTAPAATTPTPTPATAPAAPTPAAPTPAAQQFSAEEFETMRQRAMAAEGRAKAEAQSNNNLRQLLAATSMQTPVVPATPPQDMTGLITKADEEAYGTDFLDTVKRAARESLGQEIADIRQQLGSVNQKFSGLGQITQDQARANMFANMDNRLPEWRQLNEDKKFLEWLQLTDPFSGATRMQLLSNAVQQADANRALAFFQSYIAEAGIAAAPASAETRREVPPVSLSTLAAPGRAPAHTPSQGGGDKPIISRAQISKFYADVASGKYAGRDKERTATENAIFAAQRENRIRS</sequence>
<evidence type="ECO:0000313" key="3">
    <source>
        <dbReference type="Proteomes" id="UP000309061"/>
    </source>
</evidence>
<feature type="region of interest" description="Disordered" evidence="1">
    <location>
        <begin position="271"/>
        <end position="306"/>
    </location>
</feature>
<reference evidence="2 3" key="1">
    <citation type="submission" date="2019-11" db="EMBL/GenBank/DDBJ databases">
        <title>The genome sequence of Methylocystis heyeri.</title>
        <authorList>
            <person name="Oshkin I.Y."/>
            <person name="Miroshnikov K."/>
            <person name="Dedysh S.N."/>
        </authorList>
    </citation>
    <scope>NUCLEOTIDE SEQUENCE [LARGE SCALE GENOMIC DNA]</scope>
    <source>
        <strain evidence="2 3">H2</strain>
    </source>
</reference>
<proteinExistence type="predicted"/>
<keyword evidence="3" id="KW-1185">Reference proteome</keyword>
<evidence type="ECO:0000313" key="2">
    <source>
        <dbReference type="EMBL" id="QGM46119.1"/>
    </source>
</evidence>